<feature type="domain" description="DUF397" evidence="1">
    <location>
        <begin position="35"/>
        <end position="89"/>
    </location>
</feature>
<dbReference type="Proteomes" id="UP001171902">
    <property type="component" value="Unassembled WGS sequence"/>
</dbReference>
<sequence>MSRIQCNVGETVPAHAVPVQRSERSPYRVDFGDRLTWRKASRSGGNGGDCVAVAVDAARVGVRDTKAGSSGPVLWLGRGDFGALARTARS</sequence>
<dbReference type="Pfam" id="PF04149">
    <property type="entry name" value="DUF397"/>
    <property type="match status" value="1"/>
</dbReference>
<proteinExistence type="predicted"/>
<dbReference type="InterPro" id="IPR007278">
    <property type="entry name" value="DUF397"/>
</dbReference>
<dbReference type="RefSeq" id="WP_289959574.1">
    <property type="nucleotide sequence ID" value="NZ_JAUEMJ010000011.1"/>
</dbReference>
<dbReference type="EMBL" id="JAUEMJ010000011">
    <property type="protein sequence ID" value="MDN3243014.1"/>
    <property type="molecule type" value="Genomic_DNA"/>
</dbReference>
<name>A0ABT7YWL5_9ACTN</name>
<organism evidence="2 3">
    <name type="scientific">Glycomyces tritici</name>
    <dbReference type="NCBI Taxonomy" id="2665176"/>
    <lineage>
        <taxon>Bacteria</taxon>
        <taxon>Bacillati</taxon>
        <taxon>Actinomycetota</taxon>
        <taxon>Actinomycetes</taxon>
        <taxon>Glycomycetales</taxon>
        <taxon>Glycomycetaceae</taxon>
        <taxon>Glycomyces</taxon>
    </lineage>
</organism>
<gene>
    <name evidence="2" type="ORF">QWI33_25055</name>
</gene>
<protein>
    <submittedName>
        <fullName evidence="2">DUF397 domain-containing protein</fullName>
    </submittedName>
</protein>
<evidence type="ECO:0000313" key="2">
    <source>
        <dbReference type="EMBL" id="MDN3243014.1"/>
    </source>
</evidence>
<evidence type="ECO:0000259" key="1">
    <source>
        <dbReference type="Pfam" id="PF04149"/>
    </source>
</evidence>
<accession>A0ABT7YWL5</accession>
<keyword evidence="3" id="KW-1185">Reference proteome</keyword>
<evidence type="ECO:0000313" key="3">
    <source>
        <dbReference type="Proteomes" id="UP001171902"/>
    </source>
</evidence>
<comment type="caution">
    <text evidence="2">The sequence shown here is derived from an EMBL/GenBank/DDBJ whole genome shotgun (WGS) entry which is preliminary data.</text>
</comment>
<reference evidence="2" key="1">
    <citation type="submission" date="2023-06" db="EMBL/GenBank/DDBJ databases">
        <title>Gycomyces niveus sp.nov., a novel actinomycete isolated from soil in Shouguang.</title>
        <authorList>
            <person name="Yang X."/>
            <person name="Zhao J."/>
        </authorList>
    </citation>
    <scope>NUCLEOTIDE SEQUENCE</scope>
    <source>
        <strain evidence="2">NEAU C2</strain>
    </source>
</reference>